<accession>A0A6V8R0G5</accession>
<proteinExistence type="predicted"/>
<evidence type="ECO:0000256" key="1">
    <source>
        <dbReference type="SAM" id="MobiDB-lite"/>
    </source>
</evidence>
<comment type="caution">
    <text evidence="2">The sequence shown here is derived from an EMBL/GenBank/DDBJ whole genome shotgun (WGS) entry which is preliminary data.</text>
</comment>
<evidence type="ECO:0000313" key="2">
    <source>
        <dbReference type="EMBL" id="GFP56113.1"/>
    </source>
</evidence>
<sequence>MQITRLQKWSETNRRQGSGPYIRLWTLTLRKREQNRLDKEAGPVDEGDDDTLEAQNSSAAPEWVIQRLGTGYTTEQMLEVAERLHQEIEGGILGQVPEIEFLPDIVESDGGGIAKLIRTRKQIRTVAAEGQSRASKRKNSETADSVTQSHFTAFNQHSMDVFESPSRKRIRIGIPPGVQRKQSLPMSLPSIVMPSASSQHAWAFF</sequence>
<dbReference type="OrthoDB" id="4161595at2759"/>
<reference evidence="2 3" key="1">
    <citation type="submission" date="2020-07" db="EMBL/GenBank/DDBJ databases">
        <title>Trichoderma asperellum IC-1 whole genome shotgun sequence.</title>
        <authorList>
            <person name="Kanamasa S."/>
            <person name="Takahashi H."/>
        </authorList>
    </citation>
    <scope>NUCLEOTIDE SEQUENCE [LARGE SCALE GENOMIC DNA]</scope>
    <source>
        <strain evidence="2 3">IC-1</strain>
    </source>
</reference>
<name>A0A6V8R0G5_TRIAP</name>
<organism evidence="2 3">
    <name type="scientific">Trichoderma asperellum</name>
    <name type="common">Filamentous fungus</name>
    <dbReference type="NCBI Taxonomy" id="101201"/>
    <lineage>
        <taxon>Eukaryota</taxon>
        <taxon>Fungi</taxon>
        <taxon>Dikarya</taxon>
        <taxon>Ascomycota</taxon>
        <taxon>Pezizomycotina</taxon>
        <taxon>Sordariomycetes</taxon>
        <taxon>Hypocreomycetidae</taxon>
        <taxon>Hypocreales</taxon>
        <taxon>Hypocreaceae</taxon>
        <taxon>Trichoderma</taxon>
    </lineage>
</organism>
<feature type="region of interest" description="Disordered" evidence="1">
    <location>
        <begin position="36"/>
        <end position="58"/>
    </location>
</feature>
<evidence type="ECO:0000313" key="3">
    <source>
        <dbReference type="Proteomes" id="UP000517252"/>
    </source>
</evidence>
<dbReference type="Proteomes" id="UP000517252">
    <property type="component" value="Unassembled WGS sequence"/>
</dbReference>
<feature type="region of interest" description="Disordered" evidence="1">
    <location>
        <begin position="128"/>
        <end position="147"/>
    </location>
</feature>
<dbReference type="EMBL" id="BLZH01000006">
    <property type="protein sequence ID" value="GFP56113.1"/>
    <property type="molecule type" value="Genomic_DNA"/>
</dbReference>
<dbReference type="AlphaFoldDB" id="A0A6V8R0G5"/>
<feature type="compositionally biased region" description="Acidic residues" evidence="1">
    <location>
        <begin position="43"/>
        <end position="52"/>
    </location>
</feature>
<gene>
    <name evidence="2" type="ORF">TASIC1_0006028300</name>
</gene>
<protein>
    <submittedName>
        <fullName evidence="2">Uncharacterized protein</fullName>
    </submittedName>
</protein>